<feature type="transmembrane region" description="Helical" evidence="7">
    <location>
        <begin position="462"/>
        <end position="483"/>
    </location>
</feature>
<keyword evidence="2" id="KW-0813">Transport</keyword>
<dbReference type="Proteomes" id="UP000323274">
    <property type="component" value="Unassembled WGS sequence"/>
</dbReference>
<dbReference type="NCBIfam" id="TIGR00711">
    <property type="entry name" value="efflux_EmrB"/>
    <property type="match status" value="1"/>
</dbReference>
<dbReference type="AlphaFoldDB" id="A0A5A5U0X1"/>
<proteinExistence type="predicted"/>
<dbReference type="EMBL" id="BJJW01000006">
    <property type="protein sequence ID" value="GDZ83632.1"/>
    <property type="molecule type" value="Genomic_DNA"/>
</dbReference>
<feature type="transmembrane region" description="Helical" evidence="7">
    <location>
        <begin position="231"/>
        <end position="251"/>
    </location>
</feature>
<dbReference type="SUPFAM" id="SSF103473">
    <property type="entry name" value="MFS general substrate transporter"/>
    <property type="match status" value="1"/>
</dbReference>
<feature type="transmembrane region" description="Helical" evidence="7">
    <location>
        <begin position="272"/>
        <end position="294"/>
    </location>
</feature>
<keyword evidence="3" id="KW-1003">Cell membrane</keyword>
<dbReference type="InterPro" id="IPR020846">
    <property type="entry name" value="MFS_dom"/>
</dbReference>
<dbReference type="InterPro" id="IPR036259">
    <property type="entry name" value="MFS_trans_sf"/>
</dbReference>
<feature type="transmembrane region" description="Helical" evidence="7">
    <location>
        <begin position="167"/>
        <end position="187"/>
    </location>
</feature>
<sequence length="495" mass="54078">MATVKIPKSTLIVAWVIVFGAMAPLLDATMMNIAINSLVNDFHNSVTTVQWTITCYMLATGAAVPFSSWLLNKYDGKYVFLVGELLFSLGSILAAISPNIQFLIGSRLIQGFAGGLIMPLLTTLLVQTAGADVMGQMMATVGLPMIIGPLLGPIIGGFIIKYLSWRWLFWINIPVTIISIILIMIKMPHYRPQNQTAKLDFIGTTLIIITTITIIYGIVAATQTASFSNKTTLTCLSIGFLSIILYIIWALRLGDKAVMPLELFSFSSFNGSVIGLFIAGTVLNGAMLLLPLFFQNVRDMTITAAAISLVPQGIGMLISRPLTGRMTDKFGAKYVVAVSTIITFISTMPFYWINQYTSYWIIAALLLLRGIGTGGILTPLMTDSFTNMRKKQIANATVGSRLIQNIGSAFGSAIVTTVVTAFSANHVKNFQQRLKVGEYHIKPNEMATFVHEHLLNIRVESFQVGFLVIAIASLLILLPTLLLSNKTQLKNNKSM</sequence>
<dbReference type="Pfam" id="PF07690">
    <property type="entry name" value="MFS_1"/>
    <property type="match status" value="1"/>
</dbReference>
<reference evidence="9 10" key="1">
    <citation type="submission" date="2019-04" db="EMBL/GenBank/DDBJ databases">
        <title>A pseudo-fructophilic Leuconostoc citreum strain F192-5 isolated from peel of satsuma mandarin: the first report for isolation and characterization of strain-dependent fructophilic-like characteristics.</title>
        <authorList>
            <person name="Maeno S."/>
            <person name="Tanizawa Y."/>
            <person name="Kajikawa A."/>
            <person name="Kanesaki Y."/>
            <person name="Kubota E."/>
            <person name="Arita M."/>
            <person name="Leon D."/>
            <person name="Endo A."/>
        </authorList>
    </citation>
    <scope>NUCLEOTIDE SEQUENCE [LARGE SCALE GENOMIC DNA]</scope>
    <source>
        <strain evidence="9 10">F192-5</strain>
    </source>
</reference>
<evidence type="ECO:0000256" key="6">
    <source>
        <dbReference type="ARBA" id="ARBA00023136"/>
    </source>
</evidence>
<feature type="transmembrane region" description="Helical" evidence="7">
    <location>
        <begin position="199"/>
        <end position="219"/>
    </location>
</feature>
<keyword evidence="5 7" id="KW-1133">Transmembrane helix</keyword>
<feature type="transmembrane region" description="Helical" evidence="7">
    <location>
        <begin position="78"/>
        <end position="96"/>
    </location>
</feature>
<feature type="transmembrane region" description="Helical" evidence="7">
    <location>
        <begin position="359"/>
        <end position="381"/>
    </location>
</feature>
<feature type="transmembrane region" description="Helical" evidence="7">
    <location>
        <begin position="402"/>
        <end position="424"/>
    </location>
</feature>
<organism evidence="9 10">
    <name type="scientific">Leuconostoc citreum</name>
    <dbReference type="NCBI Taxonomy" id="33964"/>
    <lineage>
        <taxon>Bacteria</taxon>
        <taxon>Bacillati</taxon>
        <taxon>Bacillota</taxon>
        <taxon>Bacilli</taxon>
        <taxon>Lactobacillales</taxon>
        <taxon>Lactobacillaceae</taxon>
        <taxon>Leuconostoc</taxon>
    </lineage>
</organism>
<dbReference type="PROSITE" id="PS50850">
    <property type="entry name" value="MFS"/>
    <property type="match status" value="1"/>
</dbReference>
<keyword evidence="6 7" id="KW-0472">Membrane</keyword>
<dbReference type="GO" id="GO:0022857">
    <property type="term" value="F:transmembrane transporter activity"/>
    <property type="evidence" value="ECO:0007669"/>
    <property type="project" value="InterPro"/>
</dbReference>
<evidence type="ECO:0000256" key="3">
    <source>
        <dbReference type="ARBA" id="ARBA00022475"/>
    </source>
</evidence>
<evidence type="ECO:0000313" key="10">
    <source>
        <dbReference type="Proteomes" id="UP000323274"/>
    </source>
</evidence>
<evidence type="ECO:0000256" key="1">
    <source>
        <dbReference type="ARBA" id="ARBA00004651"/>
    </source>
</evidence>
<gene>
    <name evidence="9" type="ORF">LCIT_08740</name>
</gene>
<feature type="transmembrane region" description="Helical" evidence="7">
    <location>
        <begin position="330"/>
        <end position="353"/>
    </location>
</feature>
<dbReference type="PANTHER" id="PTHR23501:SF1">
    <property type="entry name" value="TRANSPORT PROTEIN HSRA-RELATED"/>
    <property type="match status" value="1"/>
</dbReference>
<dbReference type="OMA" id="IWGMVIG"/>
<evidence type="ECO:0000256" key="7">
    <source>
        <dbReference type="SAM" id="Phobius"/>
    </source>
</evidence>
<evidence type="ECO:0000256" key="4">
    <source>
        <dbReference type="ARBA" id="ARBA00022692"/>
    </source>
</evidence>
<evidence type="ECO:0000256" key="5">
    <source>
        <dbReference type="ARBA" id="ARBA00022989"/>
    </source>
</evidence>
<comment type="subcellular location">
    <subcellularLocation>
        <location evidence="1">Cell membrane</location>
        <topology evidence="1">Multi-pass membrane protein</topology>
    </subcellularLocation>
</comment>
<keyword evidence="4 7" id="KW-0812">Transmembrane</keyword>
<dbReference type="PANTHER" id="PTHR23501">
    <property type="entry name" value="MAJOR FACILITATOR SUPERFAMILY"/>
    <property type="match status" value="1"/>
</dbReference>
<protein>
    <submittedName>
        <fullName evidence="9">MFS transporter</fullName>
    </submittedName>
</protein>
<dbReference type="GO" id="GO:0005886">
    <property type="term" value="C:plasma membrane"/>
    <property type="evidence" value="ECO:0007669"/>
    <property type="project" value="UniProtKB-SubCell"/>
</dbReference>
<comment type="caution">
    <text evidence="9">The sequence shown here is derived from an EMBL/GenBank/DDBJ whole genome shotgun (WGS) entry which is preliminary data.</text>
</comment>
<dbReference type="CDD" id="cd17503">
    <property type="entry name" value="MFS_LmrB_MDR_like"/>
    <property type="match status" value="1"/>
</dbReference>
<evidence type="ECO:0000256" key="2">
    <source>
        <dbReference type="ARBA" id="ARBA00022448"/>
    </source>
</evidence>
<name>A0A5A5U0X1_LEUCI</name>
<feature type="transmembrane region" description="Helical" evidence="7">
    <location>
        <begin position="51"/>
        <end position="71"/>
    </location>
</feature>
<feature type="transmembrane region" description="Helical" evidence="7">
    <location>
        <begin position="12"/>
        <end position="39"/>
    </location>
</feature>
<feature type="domain" description="Major facilitator superfamily (MFS) profile" evidence="8">
    <location>
        <begin position="13"/>
        <end position="488"/>
    </location>
</feature>
<dbReference type="InterPro" id="IPR011701">
    <property type="entry name" value="MFS"/>
</dbReference>
<dbReference type="InterPro" id="IPR004638">
    <property type="entry name" value="EmrB-like"/>
</dbReference>
<accession>A0A5A5U0X1</accession>
<evidence type="ECO:0000313" key="9">
    <source>
        <dbReference type="EMBL" id="GDZ83632.1"/>
    </source>
</evidence>
<feature type="transmembrane region" description="Helical" evidence="7">
    <location>
        <begin position="138"/>
        <end position="161"/>
    </location>
</feature>
<evidence type="ECO:0000259" key="8">
    <source>
        <dbReference type="PROSITE" id="PS50850"/>
    </source>
</evidence>
<dbReference type="Gene3D" id="1.20.1250.20">
    <property type="entry name" value="MFS general substrate transporter like domains"/>
    <property type="match status" value="2"/>
</dbReference>